<evidence type="ECO:0000256" key="4">
    <source>
        <dbReference type="ARBA" id="ARBA00022989"/>
    </source>
</evidence>
<feature type="transmembrane region" description="Helical" evidence="6">
    <location>
        <begin position="182"/>
        <end position="203"/>
    </location>
</feature>
<dbReference type="HOGENOM" id="CLU_079569_0_1_6"/>
<gene>
    <name evidence="7" type="ORF">YC6258_02601</name>
</gene>
<dbReference type="RefSeq" id="WP_044617136.1">
    <property type="nucleotide sequence ID" value="NZ_CP007142.1"/>
</dbReference>
<dbReference type="KEGG" id="gsn:YC6258_02601"/>
<dbReference type="OrthoDB" id="581870at2"/>
<dbReference type="GO" id="GO:0005886">
    <property type="term" value="C:plasma membrane"/>
    <property type="evidence" value="ECO:0007669"/>
    <property type="project" value="UniProtKB-SubCell"/>
</dbReference>
<dbReference type="PIRSF" id="PIRSF006324">
    <property type="entry name" value="LeuE"/>
    <property type="match status" value="1"/>
</dbReference>
<dbReference type="EMBL" id="CP007142">
    <property type="protein sequence ID" value="AJQ94639.1"/>
    <property type="molecule type" value="Genomic_DNA"/>
</dbReference>
<evidence type="ECO:0000313" key="7">
    <source>
        <dbReference type="EMBL" id="AJQ94639.1"/>
    </source>
</evidence>
<feature type="transmembrane region" description="Helical" evidence="6">
    <location>
        <begin position="79"/>
        <end position="97"/>
    </location>
</feature>
<reference evidence="7 8" key="1">
    <citation type="submission" date="2014-01" db="EMBL/GenBank/DDBJ databases">
        <title>Full genme sequencing of cellulolytic bacterium Gynuella sunshinyii YC6258T gen. nov., sp. nov.</title>
        <authorList>
            <person name="Khan H."/>
            <person name="Chung E.J."/>
            <person name="Chung Y.R."/>
        </authorList>
    </citation>
    <scope>NUCLEOTIDE SEQUENCE [LARGE SCALE GENOMIC DNA]</scope>
    <source>
        <strain evidence="7 8">YC6258</strain>
    </source>
</reference>
<dbReference type="AlphaFoldDB" id="A0A0C5VVZ9"/>
<dbReference type="GO" id="GO:0015171">
    <property type="term" value="F:amino acid transmembrane transporter activity"/>
    <property type="evidence" value="ECO:0007669"/>
    <property type="project" value="TreeGrafter"/>
</dbReference>
<dbReference type="InterPro" id="IPR001123">
    <property type="entry name" value="LeuE-type"/>
</dbReference>
<name>A0A0C5VVZ9_9GAMM</name>
<keyword evidence="3 6" id="KW-0812">Transmembrane</keyword>
<evidence type="ECO:0000256" key="1">
    <source>
        <dbReference type="ARBA" id="ARBA00004651"/>
    </source>
</evidence>
<keyword evidence="2" id="KW-1003">Cell membrane</keyword>
<keyword evidence="4 6" id="KW-1133">Transmembrane helix</keyword>
<evidence type="ECO:0000256" key="6">
    <source>
        <dbReference type="SAM" id="Phobius"/>
    </source>
</evidence>
<accession>A0A0C5VVZ9</accession>
<evidence type="ECO:0000313" key="8">
    <source>
        <dbReference type="Proteomes" id="UP000032266"/>
    </source>
</evidence>
<feature type="transmembrane region" description="Helical" evidence="6">
    <location>
        <begin position="49"/>
        <end position="72"/>
    </location>
</feature>
<dbReference type="PANTHER" id="PTHR30086">
    <property type="entry name" value="ARGININE EXPORTER PROTEIN ARGO"/>
    <property type="match status" value="1"/>
</dbReference>
<dbReference type="Pfam" id="PF01810">
    <property type="entry name" value="LysE"/>
    <property type="match status" value="1"/>
</dbReference>
<evidence type="ECO:0000256" key="3">
    <source>
        <dbReference type="ARBA" id="ARBA00022692"/>
    </source>
</evidence>
<keyword evidence="8" id="KW-1185">Reference proteome</keyword>
<feature type="transmembrane region" description="Helical" evidence="6">
    <location>
        <begin position="149"/>
        <end position="170"/>
    </location>
</feature>
<feature type="transmembrane region" description="Helical" evidence="6">
    <location>
        <begin position="117"/>
        <end position="137"/>
    </location>
</feature>
<evidence type="ECO:0000256" key="2">
    <source>
        <dbReference type="ARBA" id="ARBA00022475"/>
    </source>
</evidence>
<dbReference type="STRING" id="1445510.YC6258_02601"/>
<dbReference type="Proteomes" id="UP000032266">
    <property type="component" value="Chromosome"/>
</dbReference>
<dbReference type="PANTHER" id="PTHR30086:SF16">
    <property type="entry name" value="AMINO ACID EFFLUX PERMEASE RHTB FAMILY"/>
    <property type="match status" value="1"/>
</dbReference>
<proteinExistence type="predicted"/>
<comment type="subcellular location">
    <subcellularLocation>
        <location evidence="1">Cell membrane</location>
        <topology evidence="1">Multi-pass membrane protein</topology>
    </subcellularLocation>
</comment>
<evidence type="ECO:0000256" key="5">
    <source>
        <dbReference type="ARBA" id="ARBA00023136"/>
    </source>
</evidence>
<organism evidence="7 8">
    <name type="scientific">Gynuella sunshinyii YC6258</name>
    <dbReference type="NCBI Taxonomy" id="1445510"/>
    <lineage>
        <taxon>Bacteria</taxon>
        <taxon>Pseudomonadati</taxon>
        <taxon>Pseudomonadota</taxon>
        <taxon>Gammaproteobacteria</taxon>
        <taxon>Oceanospirillales</taxon>
        <taxon>Saccharospirillaceae</taxon>
        <taxon>Gynuella</taxon>
    </lineage>
</organism>
<protein>
    <submittedName>
        <fullName evidence="7">Putative threonine efflux protein</fullName>
    </submittedName>
</protein>
<keyword evidence="5 6" id="KW-0472">Membrane</keyword>
<sequence length="211" mass="22803">MTLSSWLTITTICILGAMSPGPSLAVVIKNTLSGGRKNGIKTAIGHGLGIGIYAFISMSSLAIIITASTLLFNTLQVAGALFLLWLGIKSLGIIKSAQTEGGHSAVTESVNQGFRNGFFIAFFNPKVALFFIALFSQFISADSLLSEKFIYAFTAAAIDTFWYLLIASLFSNSRLLNSLKQMSIWLDRVFGVLLISLGLRLLWEVLSHGEI</sequence>